<gene>
    <name evidence="2" type="ORF">V6N12_038682</name>
</gene>
<proteinExistence type="predicted"/>
<organism evidence="2 3">
    <name type="scientific">Hibiscus sabdariffa</name>
    <name type="common">roselle</name>
    <dbReference type="NCBI Taxonomy" id="183260"/>
    <lineage>
        <taxon>Eukaryota</taxon>
        <taxon>Viridiplantae</taxon>
        <taxon>Streptophyta</taxon>
        <taxon>Embryophyta</taxon>
        <taxon>Tracheophyta</taxon>
        <taxon>Spermatophyta</taxon>
        <taxon>Magnoliopsida</taxon>
        <taxon>eudicotyledons</taxon>
        <taxon>Gunneridae</taxon>
        <taxon>Pentapetalae</taxon>
        <taxon>rosids</taxon>
        <taxon>malvids</taxon>
        <taxon>Malvales</taxon>
        <taxon>Malvaceae</taxon>
        <taxon>Malvoideae</taxon>
        <taxon>Hibiscus</taxon>
    </lineage>
</organism>
<evidence type="ECO:0000313" key="2">
    <source>
        <dbReference type="EMBL" id="KAK8516439.1"/>
    </source>
</evidence>
<keyword evidence="1" id="KW-1133">Transmembrane helix</keyword>
<keyword evidence="3" id="KW-1185">Reference proteome</keyword>
<feature type="transmembrane region" description="Helical" evidence="1">
    <location>
        <begin position="138"/>
        <end position="157"/>
    </location>
</feature>
<feature type="transmembrane region" description="Helical" evidence="1">
    <location>
        <begin position="102"/>
        <end position="126"/>
    </location>
</feature>
<evidence type="ECO:0000313" key="3">
    <source>
        <dbReference type="Proteomes" id="UP001472677"/>
    </source>
</evidence>
<protein>
    <submittedName>
        <fullName evidence="2">Uncharacterized protein</fullName>
    </submittedName>
</protein>
<evidence type="ECO:0000256" key="1">
    <source>
        <dbReference type="SAM" id="Phobius"/>
    </source>
</evidence>
<dbReference type="EMBL" id="JBBPBM010000058">
    <property type="protein sequence ID" value="KAK8516439.1"/>
    <property type="molecule type" value="Genomic_DNA"/>
</dbReference>
<sequence>MELRRESQPEECILDKDNVYGHIPSLTFQGVSYLAISAPGPNRWINPTAAAVAVAYEGNKWTPHLSQPLSVAFTISIIRSTNGGECVVVQSLLFLQTGFQRFLLSFFAISESGVSFSLLFCVLQSTETKQFRGKQRPSLLLFFLSQICFHLSGYLSLSKHISGCYRV</sequence>
<reference evidence="2 3" key="1">
    <citation type="journal article" date="2024" name="G3 (Bethesda)">
        <title>Genome assembly of Hibiscus sabdariffa L. provides insights into metabolisms of medicinal natural products.</title>
        <authorList>
            <person name="Kim T."/>
        </authorList>
    </citation>
    <scope>NUCLEOTIDE SEQUENCE [LARGE SCALE GENOMIC DNA]</scope>
    <source>
        <strain evidence="2">TK-2024</strain>
        <tissue evidence="2">Old leaves</tissue>
    </source>
</reference>
<comment type="caution">
    <text evidence="2">The sequence shown here is derived from an EMBL/GenBank/DDBJ whole genome shotgun (WGS) entry which is preliminary data.</text>
</comment>
<keyword evidence="1" id="KW-0812">Transmembrane</keyword>
<dbReference type="Proteomes" id="UP001472677">
    <property type="component" value="Unassembled WGS sequence"/>
</dbReference>
<keyword evidence="1" id="KW-0472">Membrane</keyword>
<name>A0ABR2CAK7_9ROSI</name>
<accession>A0ABR2CAK7</accession>